<sequence length="75" mass="8531">MLMLECIEAFSATLKIFSEASRKRWVYKSFSFFGGLKANSTIDRSNYCTSSHWYVFNRLQKALPLSGVPAINAET</sequence>
<comment type="caution">
    <text evidence="1">The sequence shown here is derived from an EMBL/GenBank/DDBJ whole genome shotgun (WGS) entry which is preliminary data.</text>
</comment>
<name>A0AAV4SJP4_CAEEX</name>
<proteinExistence type="predicted"/>
<dbReference type="AlphaFoldDB" id="A0AAV4SJP4"/>
<evidence type="ECO:0000313" key="1">
    <source>
        <dbReference type="EMBL" id="GIY33056.1"/>
    </source>
</evidence>
<accession>A0AAV4SJP4</accession>
<protein>
    <submittedName>
        <fullName evidence="1">Uncharacterized protein</fullName>
    </submittedName>
</protein>
<dbReference type="EMBL" id="BPLR01009586">
    <property type="protein sequence ID" value="GIY33056.1"/>
    <property type="molecule type" value="Genomic_DNA"/>
</dbReference>
<reference evidence="1 2" key="1">
    <citation type="submission" date="2021-06" db="EMBL/GenBank/DDBJ databases">
        <title>Caerostris extrusa draft genome.</title>
        <authorList>
            <person name="Kono N."/>
            <person name="Arakawa K."/>
        </authorList>
    </citation>
    <scope>NUCLEOTIDE SEQUENCE [LARGE SCALE GENOMIC DNA]</scope>
</reference>
<dbReference type="Proteomes" id="UP001054945">
    <property type="component" value="Unassembled WGS sequence"/>
</dbReference>
<evidence type="ECO:0000313" key="2">
    <source>
        <dbReference type="Proteomes" id="UP001054945"/>
    </source>
</evidence>
<keyword evidence="2" id="KW-1185">Reference proteome</keyword>
<organism evidence="1 2">
    <name type="scientific">Caerostris extrusa</name>
    <name type="common">Bark spider</name>
    <name type="synonym">Caerostris bankana</name>
    <dbReference type="NCBI Taxonomy" id="172846"/>
    <lineage>
        <taxon>Eukaryota</taxon>
        <taxon>Metazoa</taxon>
        <taxon>Ecdysozoa</taxon>
        <taxon>Arthropoda</taxon>
        <taxon>Chelicerata</taxon>
        <taxon>Arachnida</taxon>
        <taxon>Araneae</taxon>
        <taxon>Araneomorphae</taxon>
        <taxon>Entelegynae</taxon>
        <taxon>Araneoidea</taxon>
        <taxon>Araneidae</taxon>
        <taxon>Caerostris</taxon>
    </lineage>
</organism>
<gene>
    <name evidence="1" type="ORF">CEXT_61161</name>
</gene>